<evidence type="ECO:0000259" key="3">
    <source>
        <dbReference type="Pfam" id="PF04536"/>
    </source>
</evidence>
<name>A0A1T5FMI6_9SPHN</name>
<dbReference type="Pfam" id="PF04536">
    <property type="entry name" value="TPM_phosphatase"/>
    <property type="match status" value="1"/>
</dbReference>
<dbReference type="AlphaFoldDB" id="A0A1T5FMI6"/>
<dbReference type="STRING" id="439228.SAMN06295920_11040"/>
<protein>
    <recommendedName>
        <fullName evidence="3">TPM domain-containing protein</fullName>
    </recommendedName>
</protein>
<keyword evidence="2" id="KW-1133">Transmembrane helix</keyword>
<dbReference type="EMBL" id="FUYM01000010">
    <property type="protein sequence ID" value="SKB97360.1"/>
    <property type="molecule type" value="Genomic_DNA"/>
</dbReference>
<feature type="domain" description="TPM" evidence="3">
    <location>
        <begin position="81"/>
        <end position="204"/>
    </location>
</feature>
<evidence type="ECO:0000313" key="5">
    <source>
        <dbReference type="Proteomes" id="UP000189818"/>
    </source>
</evidence>
<sequence length="314" mass="32537">MPSYNIPLPFKGGARGGLRSRRLDASGAALRHDGGGLATLATHPLTPPLKGRGVLFFLLLALLFLAVPAFAQTFPPLTGRVVDAAKLLSPEQEAGLTAKLEQLEKQSGRQMVVATVPSLEDQPIEDYGYRLGRAWGIGDKKANDGLLLLIAPNERKVRIEVGYGLEPIVTDALSSVIIQRQILPRFRDGDMAGGIAAGADALVELLQLPPDQAEARAQKIVADDRKQQEGGVPVALIFWIVVLLFIVGSSIASRFGGGRRYRGGSGPIVLWGPGWGGGGDDHWGGGSGGGWGGGGGGFSGGGGSFGGGGSSGSW</sequence>
<organism evidence="4 5">
    <name type="scientific">Rhizorhabdus histidinilytica</name>
    <dbReference type="NCBI Taxonomy" id="439228"/>
    <lineage>
        <taxon>Bacteria</taxon>
        <taxon>Pseudomonadati</taxon>
        <taxon>Pseudomonadota</taxon>
        <taxon>Alphaproteobacteria</taxon>
        <taxon>Sphingomonadales</taxon>
        <taxon>Sphingomonadaceae</taxon>
        <taxon>Rhizorhabdus</taxon>
    </lineage>
</organism>
<feature type="transmembrane region" description="Helical" evidence="2">
    <location>
        <begin position="53"/>
        <end position="71"/>
    </location>
</feature>
<evidence type="ECO:0000256" key="1">
    <source>
        <dbReference type="SAM" id="MobiDB-lite"/>
    </source>
</evidence>
<evidence type="ECO:0000256" key="2">
    <source>
        <dbReference type="SAM" id="Phobius"/>
    </source>
</evidence>
<evidence type="ECO:0000313" key="4">
    <source>
        <dbReference type="EMBL" id="SKB97360.1"/>
    </source>
</evidence>
<keyword evidence="5" id="KW-1185">Reference proteome</keyword>
<keyword evidence="2" id="KW-0472">Membrane</keyword>
<accession>A0A1T5FMI6</accession>
<dbReference type="Proteomes" id="UP000189818">
    <property type="component" value="Unassembled WGS sequence"/>
</dbReference>
<feature type="region of interest" description="Disordered" evidence="1">
    <location>
        <begin position="286"/>
        <end position="314"/>
    </location>
</feature>
<gene>
    <name evidence="4" type="ORF">SAMN06295920_11040</name>
</gene>
<proteinExistence type="predicted"/>
<dbReference type="InterPro" id="IPR007621">
    <property type="entry name" value="TPM_dom"/>
</dbReference>
<reference evidence="5" key="1">
    <citation type="submission" date="2017-02" db="EMBL/GenBank/DDBJ databases">
        <authorList>
            <person name="Varghese N."/>
            <person name="Submissions S."/>
        </authorList>
    </citation>
    <scope>NUCLEOTIDE SEQUENCE [LARGE SCALE GENOMIC DNA]</scope>
    <source>
        <strain evidence="5">UM2</strain>
    </source>
</reference>
<feature type="transmembrane region" description="Helical" evidence="2">
    <location>
        <begin position="232"/>
        <end position="252"/>
    </location>
</feature>
<dbReference type="PANTHER" id="PTHR30373:SF2">
    <property type="entry name" value="UPF0603 PROTEIN YGCG"/>
    <property type="match status" value="1"/>
</dbReference>
<dbReference type="Gene3D" id="3.10.310.50">
    <property type="match status" value="1"/>
</dbReference>
<keyword evidence="2" id="KW-0812">Transmembrane</keyword>
<dbReference type="PANTHER" id="PTHR30373">
    <property type="entry name" value="UPF0603 PROTEIN YGCG"/>
    <property type="match status" value="1"/>
</dbReference>